<name>A0A915K0V5_ROMCU</name>
<evidence type="ECO:0000256" key="1">
    <source>
        <dbReference type="SAM" id="MobiDB-lite"/>
    </source>
</evidence>
<sequence>NRVDSLGNPGSAVGAELAGGGTPRTGLVVITTGGCLNVVAGADVGAVGSSNVVWVTVVVVRDVGAVRGCDV</sequence>
<organism evidence="2 3">
    <name type="scientific">Romanomermis culicivorax</name>
    <name type="common">Nematode worm</name>
    <dbReference type="NCBI Taxonomy" id="13658"/>
    <lineage>
        <taxon>Eukaryota</taxon>
        <taxon>Metazoa</taxon>
        <taxon>Ecdysozoa</taxon>
        <taxon>Nematoda</taxon>
        <taxon>Enoplea</taxon>
        <taxon>Dorylaimia</taxon>
        <taxon>Mermithida</taxon>
        <taxon>Mermithoidea</taxon>
        <taxon>Mermithidae</taxon>
        <taxon>Romanomermis</taxon>
    </lineage>
</organism>
<dbReference type="AlphaFoldDB" id="A0A915K0V5"/>
<dbReference type="Proteomes" id="UP000887565">
    <property type="component" value="Unplaced"/>
</dbReference>
<evidence type="ECO:0000313" key="2">
    <source>
        <dbReference type="Proteomes" id="UP000887565"/>
    </source>
</evidence>
<feature type="region of interest" description="Disordered" evidence="1">
    <location>
        <begin position="1"/>
        <end position="23"/>
    </location>
</feature>
<evidence type="ECO:0000313" key="3">
    <source>
        <dbReference type="WBParaSite" id="nRc.2.0.1.t32421-RA"/>
    </source>
</evidence>
<accession>A0A915K0V5</accession>
<keyword evidence="2" id="KW-1185">Reference proteome</keyword>
<proteinExistence type="predicted"/>
<protein>
    <submittedName>
        <fullName evidence="3">Uncharacterized protein</fullName>
    </submittedName>
</protein>
<reference evidence="3" key="1">
    <citation type="submission" date="2022-11" db="UniProtKB">
        <authorList>
            <consortium name="WormBaseParasite"/>
        </authorList>
    </citation>
    <scope>IDENTIFICATION</scope>
</reference>
<dbReference type="WBParaSite" id="nRc.2.0.1.t32421-RA">
    <property type="protein sequence ID" value="nRc.2.0.1.t32421-RA"/>
    <property type="gene ID" value="nRc.2.0.1.g32421"/>
</dbReference>